<evidence type="ECO:0000256" key="3">
    <source>
        <dbReference type="SAM" id="Coils"/>
    </source>
</evidence>
<dbReference type="InterPro" id="IPR001487">
    <property type="entry name" value="Bromodomain"/>
</dbReference>
<keyword evidence="1 2" id="KW-0103">Bromodomain</keyword>
<sequence length="435" mass="48784">MGLAEIWGTWEELLLGGAVLRHGTADWDAVAAELRSRTAFPHLFTPQVCEAKYDDLQDHYSGCDALFEELRKQRVAELKRELEKSEDSIGSLQSKLESLTSDKDDDVNNVDYDTSRTQSMSVGNGVDAVDYFCKGSSRESAGSFTQNVGGECTPECEIPTSACVRDDDLKMPLSRDFRKDNTCNLYPRFLYGTLKKKRGLRKRKACHIVKETSVGDSDTISCATKIDREESSFSCKQDIIPCQEKFQRDTPQDEPVVDLARILNSILQHKDISIFQSRLETQKRGKYKKIIRRHVDLQSIGSAIRNGSLTCAKELFRDLLLLCNNALVLYGKNTSEHKSASNLREIVTEHLRQTFHTPTRVSEDDGNAPPLQPAKAEKLQSARTRNTTIVRKERTGVGSPGRRRGVGRPPKGNQKGIGRHQLGNSQRKGGKKARR</sequence>
<dbReference type="PANTHER" id="PTHR37888">
    <property type="entry name" value="DNA-BINDING BROMODOMAIN-CONTAINING PROTEIN"/>
    <property type="match status" value="1"/>
</dbReference>
<dbReference type="CDD" id="cd04369">
    <property type="entry name" value="Bromodomain"/>
    <property type="match status" value="1"/>
</dbReference>
<dbReference type="SUPFAM" id="SSF47370">
    <property type="entry name" value="Bromodomain"/>
    <property type="match status" value="1"/>
</dbReference>
<protein>
    <recommendedName>
        <fullName evidence="5">Bromo domain-containing protein</fullName>
    </recommendedName>
</protein>
<dbReference type="EMBL" id="JADCNL010000006">
    <property type="protein sequence ID" value="KAG0477218.1"/>
    <property type="molecule type" value="Genomic_DNA"/>
</dbReference>
<evidence type="ECO:0000313" key="7">
    <source>
        <dbReference type="Proteomes" id="UP000636800"/>
    </source>
</evidence>
<dbReference type="AlphaFoldDB" id="A0A835UX95"/>
<dbReference type="InterPro" id="IPR036427">
    <property type="entry name" value="Bromodomain-like_sf"/>
</dbReference>
<feature type="coiled-coil region" evidence="3">
    <location>
        <begin position="68"/>
        <end position="102"/>
    </location>
</feature>
<evidence type="ECO:0000256" key="2">
    <source>
        <dbReference type="PROSITE-ProRule" id="PRU00035"/>
    </source>
</evidence>
<evidence type="ECO:0000256" key="4">
    <source>
        <dbReference type="SAM" id="MobiDB-lite"/>
    </source>
</evidence>
<proteinExistence type="predicted"/>
<evidence type="ECO:0000313" key="6">
    <source>
        <dbReference type="EMBL" id="KAG0477218.1"/>
    </source>
</evidence>
<keyword evidence="3" id="KW-0175">Coiled coil</keyword>
<dbReference type="Proteomes" id="UP000636800">
    <property type="component" value="Chromosome 6"/>
</dbReference>
<evidence type="ECO:0000256" key="1">
    <source>
        <dbReference type="ARBA" id="ARBA00023117"/>
    </source>
</evidence>
<dbReference type="Pfam" id="PF00439">
    <property type="entry name" value="Bromodomain"/>
    <property type="match status" value="1"/>
</dbReference>
<name>A0A835UX95_VANPL</name>
<reference evidence="6 7" key="1">
    <citation type="journal article" date="2020" name="Nat. Food">
        <title>A phased Vanilla planifolia genome enables genetic improvement of flavour and production.</title>
        <authorList>
            <person name="Hasing T."/>
            <person name="Tang H."/>
            <person name="Brym M."/>
            <person name="Khazi F."/>
            <person name="Huang T."/>
            <person name="Chambers A.H."/>
        </authorList>
    </citation>
    <scope>NUCLEOTIDE SEQUENCE [LARGE SCALE GENOMIC DNA]</scope>
    <source>
        <tissue evidence="6">Leaf</tissue>
    </source>
</reference>
<feature type="region of interest" description="Disordered" evidence="4">
    <location>
        <begin position="357"/>
        <end position="435"/>
    </location>
</feature>
<dbReference type="PANTHER" id="PTHR37888:SF4">
    <property type="entry name" value="OS07G0565300 PROTEIN"/>
    <property type="match status" value="1"/>
</dbReference>
<comment type="caution">
    <text evidence="6">The sequence shown here is derived from an EMBL/GenBank/DDBJ whole genome shotgun (WGS) entry which is preliminary data.</text>
</comment>
<dbReference type="SMART" id="SM00297">
    <property type="entry name" value="BROMO"/>
    <property type="match status" value="1"/>
</dbReference>
<accession>A0A835UX95</accession>
<feature type="domain" description="Bromo" evidence="5">
    <location>
        <begin position="267"/>
        <end position="337"/>
    </location>
</feature>
<gene>
    <name evidence="6" type="ORF">HPP92_014059</name>
</gene>
<organism evidence="6 7">
    <name type="scientific">Vanilla planifolia</name>
    <name type="common">Vanilla</name>
    <dbReference type="NCBI Taxonomy" id="51239"/>
    <lineage>
        <taxon>Eukaryota</taxon>
        <taxon>Viridiplantae</taxon>
        <taxon>Streptophyta</taxon>
        <taxon>Embryophyta</taxon>
        <taxon>Tracheophyta</taxon>
        <taxon>Spermatophyta</taxon>
        <taxon>Magnoliopsida</taxon>
        <taxon>Liliopsida</taxon>
        <taxon>Asparagales</taxon>
        <taxon>Orchidaceae</taxon>
        <taxon>Vanilloideae</taxon>
        <taxon>Vanilleae</taxon>
        <taxon>Vanilla</taxon>
    </lineage>
</organism>
<dbReference type="Gene3D" id="1.20.920.10">
    <property type="entry name" value="Bromodomain-like"/>
    <property type="match status" value="1"/>
</dbReference>
<dbReference type="OrthoDB" id="3509362at2759"/>
<evidence type="ECO:0000259" key="5">
    <source>
        <dbReference type="PROSITE" id="PS50014"/>
    </source>
</evidence>
<keyword evidence="7" id="KW-1185">Reference proteome</keyword>
<dbReference type="PROSITE" id="PS50014">
    <property type="entry name" value="BROMODOMAIN_2"/>
    <property type="match status" value="1"/>
</dbReference>